<evidence type="ECO:0000256" key="8">
    <source>
        <dbReference type="ARBA" id="ARBA00023098"/>
    </source>
</evidence>
<dbReference type="SUPFAM" id="SSF69593">
    <property type="entry name" value="Glycerol-3-phosphate (1)-acyltransferase"/>
    <property type="match status" value="1"/>
</dbReference>
<evidence type="ECO:0000256" key="14">
    <source>
        <dbReference type="SAM" id="Phobius"/>
    </source>
</evidence>
<dbReference type="CDD" id="cd07991">
    <property type="entry name" value="LPLAT_LPCAT1-like"/>
    <property type="match status" value="1"/>
</dbReference>
<feature type="transmembrane region" description="Helical" evidence="14">
    <location>
        <begin position="33"/>
        <end position="54"/>
    </location>
</feature>
<keyword evidence="8" id="KW-0443">Lipid metabolism</keyword>
<dbReference type="InterPro" id="IPR002123">
    <property type="entry name" value="Plipid/glycerol_acylTrfase"/>
</dbReference>
<dbReference type="RefSeq" id="XP_031403900.1">
    <property type="nucleotide sequence ID" value="XM_031548040.1"/>
</dbReference>
<dbReference type="GO" id="GO:0016020">
    <property type="term" value="C:membrane"/>
    <property type="evidence" value="ECO:0007669"/>
    <property type="project" value="UniProtKB-SubCell"/>
</dbReference>
<sequence length="426" mass="48367">MASDIGPDDSRSSFEPFILSDAYGERGKVRWMAVVRIICWILVTVLPLRLVVGWMDAVRIIFWILVTVFPLRLVVCAIILLFYYLVCKVCTLFQAPNEQENYANLRGWRRTVIVNVGKFLSRVFLFLLGFYWIKVIDLPADATANSSDENEGNELGEDRGRPGAIISNRVSYIDILYHMSSSFPSFVAQKSVVELPILGLISKCLGCIYVKKESELFGNKKPNAGPKKKDKPKGGQKKKDKLEDAQRTENKVVDISAVLEERIRAARQDKDAPLLVLFPEGTPTNGDFLLAFSPGAFSSKAPVLPVILRYPYERFNVAWVSMRRDWHALFVLCQFVNYMTVIRMPVFYPSQEEKDDSKTYADDLRNLMAAKSSGSTPSPKKSDKNQNIADRSWKTVKKLMRLKKSESGLREKTKYLDFLSGSRKSD</sequence>
<accession>A0A6P8E9E1</accession>
<keyword evidence="10" id="KW-0594">Phospholipid biosynthesis</keyword>
<name>A0A6P8E9E1_PUNGR</name>
<keyword evidence="16" id="KW-1185">Reference proteome</keyword>
<evidence type="ECO:0000256" key="2">
    <source>
        <dbReference type="ARBA" id="ARBA00005189"/>
    </source>
</evidence>
<keyword evidence="11" id="KW-1208">Phospholipid metabolism</keyword>
<protein>
    <submittedName>
        <fullName evidence="17">Lysophospholipid acyltransferase LPEAT1-like</fullName>
    </submittedName>
</protein>
<dbReference type="PANTHER" id="PTHR23063">
    <property type="entry name" value="PHOSPHOLIPID ACYLTRANSFERASE"/>
    <property type="match status" value="1"/>
</dbReference>
<dbReference type="AlphaFoldDB" id="A0A6P8E9E1"/>
<keyword evidence="6 14" id="KW-0812">Transmembrane</keyword>
<dbReference type="GO" id="GO:0008374">
    <property type="term" value="F:O-acyltransferase activity"/>
    <property type="evidence" value="ECO:0007669"/>
    <property type="project" value="InterPro"/>
</dbReference>
<keyword evidence="7 14" id="KW-1133">Transmembrane helix</keyword>
<comment type="pathway">
    <text evidence="2">Lipid metabolism.</text>
</comment>
<dbReference type="GO" id="GO:0008654">
    <property type="term" value="P:phospholipid biosynthetic process"/>
    <property type="evidence" value="ECO:0007669"/>
    <property type="project" value="UniProtKB-KW"/>
</dbReference>
<dbReference type="GO" id="GO:0071618">
    <property type="term" value="F:lysophosphatidylethanolamine acyltransferase activity"/>
    <property type="evidence" value="ECO:0007669"/>
    <property type="project" value="TreeGrafter"/>
</dbReference>
<dbReference type="Pfam" id="PF01553">
    <property type="entry name" value="Acyltransferase"/>
    <property type="match status" value="1"/>
</dbReference>
<dbReference type="Proteomes" id="UP000515151">
    <property type="component" value="Chromosome 7"/>
</dbReference>
<dbReference type="SMART" id="SM00563">
    <property type="entry name" value="PlsC"/>
    <property type="match status" value="1"/>
</dbReference>
<evidence type="ECO:0000313" key="17">
    <source>
        <dbReference type="RefSeq" id="XP_031403900.1"/>
    </source>
</evidence>
<reference evidence="16" key="1">
    <citation type="journal article" date="2020" name="Plant Biotechnol. J.">
        <title>The pomegranate (Punica granatum L.) draft genome dissects genetic divergence between soft- and hard-seeded cultivars.</title>
        <authorList>
            <person name="Luo X."/>
            <person name="Li H."/>
            <person name="Wu Z."/>
            <person name="Yao W."/>
            <person name="Zhao P."/>
            <person name="Cao D."/>
            <person name="Yu H."/>
            <person name="Li K."/>
            <person name="Poudel K."/>
            <person name="Zhao D."/>
            <person name="Zhang F."/>
            <person name="Xia X."/>
            <person name="Chen L."/>
            <person name="Wang Q."/>
            <person name="Jing D."/>
            <person name="Cao S."/>
        </authorList>
    </citation>
    <scope>NUCLEOTIDE SEQUENCE [LARGE SCALE GENOMIC DNA]</scope>
    <source>
        <strain evidence="16">cv. Tunisia</strain>
    </source>
</reference>
<evidence type="ECO:0000256" key="12">
    <source>
        <dbReference type="ARBA" id="ARBA00023315"/>
    </source>
</evidence>
<evidence type="ECO:0000256" key="11">
    <source>
        <dbReference type="ARBA" id="ARBA00023264"/>
    </source>
</evidence>
<evidence type="ECO:0000256" key="6">
    <source>
        <dbReference type="ARBA" id="ARBA00022692"/>
    </source>
</evidence>
<gene>
    <name evidence="17" type="primary">LOC116213191</name>
</gene>
<evidence type="ECO:0000256" key="9">
    <source>
        <dbReference type="ARBA" id="ARBA00023136"/>
    </source>
</evidence>
<keyword evidence="4" id="KW-0444">Lipid biosynthesis</keyword>
<evidence type="ECO:0000256" key="10">
    <source>
        <dbReference type="ARBA" id="ARBA00023209"/>
    </source>
</evidence>
<evidence type="ECO:0000256" key="3">
    <source>
        <dbReference type="ARBA" id="ARBA00008655"/>
    </source>
</evidence>
<dbReference type="GO" id="GO:0005783">
    <property type="term" value="C:endoplasmic reticulum"/>
    <property type="evidence" value="ECO:0007669"/>
    <property type="project" value="TreeGrafter"/>
</dbReference>
<comment type="subcellular location">
    <subcellularLocation>
        <location evidence="1">Membrane</location>
    </subcellularLocation>
</comment>
<evidence type="ECO:0000256" key="1">
    <source>
        <dbReference type="ARBA" id="ARBA00004370"/>
    </source>
</evidence>
<evidence type="ECO:0000256" key="4">
    <source>
        <dbReference type="ARBA" id="ARBA00022516"/>
    </source>
</evidence>
<reference evidence="17" key="2">
    <citation type="submission" date="2025-08" db="UniProtKB">
        <authorList>
            <consortium name="RefSeq"/>
        </authorList>
    </citation>
    <scope>IDENTIFICATION</scope>
    <source>
        <tissue evidence="17">Leaf</tissue>
    </source>
</reference>
<evidence type="ECO:0000256" key="7">
    <source>
        <dbReference type="ARBA" id="ARBA00022989"/>
    </source>
</evidence>
<keyword evidence="12" id="KW-0012">Acyltransferase</keyword>
<feature type="transmembrane region" description="Helical" evidence="14">
    <location>
        <begin position="60"/>
        <end position="86"/>
    </location>
</feature>
<evidence type="ECO:0000256" key="13">
    <source>
        <dbReference type="SAM" id="MobiDB-lite"/>
    </source>
</evidence>
<keyword evidence="5" id="KW-0808">Transferase</keyword>
<feature type="region of interest" description="Disordered" evidence="13">
    <location>
        <begin position="220"/>
        <end position="245"/>
    </location>
</feature>
<feature type="compositionally biased region" description="Basic residues" evidence="13">
    <location>
        <begin position="226"/>
        <end position="239"/>
    </location>
</feature>
<evidence type="ECO:0000259" key="15">
    <source>
        <dbReference type="SMART" id="SM00563"/>
    </source>
</evidence>
<dbReference type="InterPro" id="IPR045252">
    <property type="entry name" value="LPCAT1-like"/>
</dbReference>
<dbReference type="GeneID" id="116213191"/>
<comment type="similarity">
    <text evidence="3">Belongs to the 1-acyl-sn-glycerol-3-phosphate acyltransferase family.</text>
</comment>
<dbReference type="OrthoDB" id="272512at2759"/>
<organism evidence="16 17">
    <name type="scientific">Punica granatum</name>
    <name type="common">Pomegranate</name>
    <dbReference type="NCBI Taxonomy" id="22663"/>
    <lineage>
        <taxon>Eukaryota</taxon>
        <taxon>Viridiplantae</taxon>
        <taxon>Streptophyta</taxon>
        <taxon>Embryophyta</taxon>
        <taxon>Tracheophyta</taxon>
        <taxon>Spermatophyta</taxon>
        <taxon>Magnoliopsida</taxon>
        <taxon>eudicotyledons</taxon>
        <taxon>Gunneridae</taxon>
        <taxon>Pentapetalae</taxon>
        <taxon>rosids</taxon>
        <taxon>malvids</taxon>
        <taxon>Myrtales</taxon>
        <taxon>Lythraceae</taxon>
        <taxon>Punica</taxon>
    </lineage>
</organism>
<evidence type="ECO:0000256" key="5">
    <source>
        <dbReference type="ARBA" id="ARBA00022679"/>
    </source>
</evidence>
<feature type="transmembrane region" description="Helical" evidence="14">
    <location>
        <begin position="112"/>
        <end position="133"/>
    </location>
</feature>
<keyword evidence="9 14" id="KW-0472">Membrane</keyword>
<proteinExistence type="inferred from homology"/>
<evidence type="ECO:0000313" key="16">
    <source>
        <dbReference type="Proteomes" id="UP000515151"/>
    </source>
</evidence>
<feature type="region of interest" description="Disordered" evidence="13">
    <location>
        <begin position="370"/>
        <end position="392"/>
    </location>
</feature>
<dbReference type="PANTHER" id="PTHR23063:SF54">
    <property type="entry name" value="LYSOPHOSPHOLIPID ACYLTRANSFERASE LPEAT1"/>
    <property type="match status" value="1"/>
</dbReference>
<feature type="domain" description="Phospholipid/glycerol acyltransferase" evidence="15">
    <location>
        <begin position="163"/>
        <end position="311"/>
    </location>
</feature>